<dbReference type="GeneID" id="17356390"/>
<dbReference type="InterPro" id="IPR000782">
    <property type="entry name" value="FAS1_domain"/>
</dbReference>
<evidence type="ECO:0000259" key="2">
    <source>
        <dbReference type="PROSITE" id="PS50213"/>
    </source>
</evidence>
<dbReference type="SUPFAM" id="SSF82153">
    <property type="entry name" value="FAS1 domain"/>
    <property type="match status" value="1"/>
</dbReference>
<feature type="region of interest" description="Disordered" evidence="1">
    <location>
        <begin position="193"/>
        <end position="218"/>
    </location>
</feature>
<feature type="compositionally biased region" description="Pro residues" evidence="1">
    <location>
        <begin position="199"/>
        <end position="218"/>
    </location>
</feature>
<dbReference type="SMART" id="SM00554">
    <property type="entry name" value="FAS1"/>
    <property type="match status" value="1"/>
</dbReference>
<accession>E1ZAX4</accession>
<evidence type="ECO:0000256" key="1">
    <source>
        <dbReference type="SAM" id="MobiDB-lite"/>
    </source>
</evidence>
<dbReference type="CDD" id="cd00118">
    <property type="entry name" value="LysM"/>
    <property type="match status" value="1"/>
</dbReference>
<dbReference type="InParanoid" id="E1ZAX4"/>
<feature type="domain" description="FAS1" evidence="2">
    <location>
        <begin position="43"/>
        <end position="186"/>
    </location>
</feature>
<reference evidence="4 5" key="1">
    <citation type="journal article" date="2010" name="Plant Cell">
        <title>The Chlorella variabilis NC64A genome reveals adaptation to photosymbiosis, coevolution with viruses, and cryptic sex.</title>
        <authorList>
            <person name="Blanc G."/>
            <person name="Duncan G."/>
            <person name="Agarkova I."/>
            <person name="Borodovsky M."/>
            <person name="Gurnon J."/>
            <person name="Kuo A."/>
            <person name="Lindquist E."/>
            <person name="Lucas S."/>
            <person name="Pangilinan J."/>
            <person name="Polle J."/>
            <person name="Salamov A."/>
            <person name="Terry A."/>
            <person name="Yamada T."/>
            <person name="Dunigan D.D."/>
            <person name="Grigoriev I.V."/>
            <person name="Claverie J.M."/>
            <person name="Van Etten J.L."/>
        </authorList>
    </citation>
    <scope>NUCLEOTIDE SEQUENCE [LARGE SCALE GENOMIC DNA]</scope>
    <source>
        <strain evidence="4 5">NC64A</strain>
    </source>
</reference>
<dbReference type="AlphaFoldDB" id="E1ZAX4"/>
<dbReference type="RefSeq" id="XP_005849027.1">
    <property type="nucleotide sequence ID" value="XM_005848965.1"/>
</dbReference>
<name>E1ZAX4_CHLVA</name>
<dbReference type="Proteomes" id="UP000008141">
    <property type="component" value="Unassembled WGS sequence"/>
</dbReference>
<dbReference type="Gene3D" id="3.10.350.10">
    <property type="entry name" value="LysM domain"/>
    <property type="match status" value="1"/>
</dbReference>
<evidence type="ECO:0000313" key="4">
    <source>
        <dbReference type="EMBL" id="EFN56925.1"/>
    </source>
</evidence>
<sequence>MPQSELGHERIGRMAPAAPPLPPPARAAEDDPVPEEEEAGRTWASVADLVSSRNLTSVLEAALEAAGQLEQLSDPSLVATVLAPTDEAFAAALESLGMSVEELLADTELLAQVLPYHVIPGQALTAGDLEDGEILQTQLGGQAGELKVKAGRTRPRLETTSGQTASIKNADLVAGSALVHTVLIPGSDVFESSGVGAPSPAPAEAPAAPPLPPPPSPPALCTHTLAAGEFLSSLADTYGISPDELLALNPQISNPDSLALGAVLNVPCLEA</sequence>
<evidence type="ECO:0000259" key="3">
    <source>
        <dbReference type="PROSITE" id="PS51782"/>
    </source>
</evidence>
<dbReference type="PROSITE" id="PS51782">
    <property type="entry name" value="LYSM"/>
    <property type="match status" value="1"/>
</dbReference>
<dbReference type="SUPFAM" id="SSF54106">
    <property type="entry name" value="LysM domain"/>
    <property type="match status" value="1"/>
</dbReference>
<feature type="domain" description="LysM" evidence="3">
    <location>
        <begin position="221"/>
        <end position="266"/>
    </location>
</feature>
<dbReference type="FunCoup" id="E1ZAX4">
    <property type="interactions" value="318"/>
</dbReference>
<organism evidence="5">
    <name type="scientific">Chlorella variabilis</name>
    <name type="common">Green alga</name>
    <dbReference type="NCBI Taxonomy" id="554065"/>
    <lineage>
        <taxon>Eukaryota</taxon>
        <taxon>Viridiplantae</taxon>
        <taxon>Chlorophyta</taxon>
        <taxon>core chlorophytes</taxon>
        <taxon>Trebouxiophyceae</taxon>
        <taxon>Chlorellales</taxon>
        <taxon>Chlorellaceae</taxon>
        <taxon>Chlorella clade</taxon>
        <taxon>Chlorella</taxon>
    </lineage>
</organism>
<proteinExistence type="predicted"/>
<dbReference type="InterPro" id="IPR018392">
    <property type="entry name" value="LysM"/>
</dbReference>
<protein>
    <recommendedName>
        <fullName evidence="6">LysM domain-containing protein</fullName>
    </recommendedName>
</protein>
<evidence type="ECO:0008006" key="6">
    <source>
        <dbReference type="Google" id="ProtNLM"/>
    </source>
</evidence>
<dbReference type="Gene3D" id="2.30.180.10">
    <property type="entry name" value="FAS1 domain"/>
    <property type="match status" value="1"/>
</dbReference>
<dbReference type="KEGG" id="cvr:CHLNCDRAFT_143443"/>
<evidence type="ECO:0000313" key="5">
    <source>
        <dbReference type="Proteomes" id="UP000008141"/>
    </source>
</evidence>
<dbReference type="SMART" id="SM00257">
    <property type="entry name" value="LysM"/>
    <property type="match status" value="1"/>
</dbReference>
<feature type="region of interest" description="Disordered" evidence="1">
    <location>
        <begin position="1"/>
        <end position="42"/>
    </location>
</feature>
<dbReference type="Pfam" id="PF01476">
    <property type="entry name" value="LysM"/>
    <property type="match status" value="1"/>
</dbReference>
<dbReference type="PROSITE" id="PS50213">
    <property type="entry name" value="FAS1"/>
    <property type="match status" value="1"/>
</dbReference>
<keyword evidence="5" id="KW-1185">Reference proteome</keyword>
<dbReference type="InterPro" id="IPR036378">
    <property type="entry name" value="FAS1_dom_sf"/>
</dbReference>
<dbReference type="InterPro" id="IPR036779">
    <property type="entry name" value="LysM_dom_sf"/>
</dbReference>
<gene>
    <name evidence="4" type="ORF">CHLNCDRAFT_143443</name>
</gene>
<feature type="compositionally biased region" description="Basic and acidic residues" evidence="1">
    <location>
        <begin position="1"/>
        <end position="12"/>
    </location>
</feature>
<dbReference type="Pfam" id="PF02469">
    <property type="entry name" value="Fasciclin"/>
    <property type="match status" value="1"/>
</dbReference>
<dbReference type="EMBL" id="GL433840">
    <property type="protein sequence ID" value="EFN56925.1"/>
    <property type="molecule type" value="Genomic_DNA"/>
</dbReference>
<dbReference type="OrthoDB" id="513636at2759"/>